<dbReference type="Gene3D" id="3.60.15.10">
    <property type="entry name" value="Ribonuclease Z/Hydroxyacylglutathione hydrolase-like"/>
    <property type="match status" value="2"/>
</dbReference>
<dbReference type="GO" id="GO:0005737">
    <property type="term" value="C:cytoplasm"/>
    <property type="evidence" value="ECO:0007669"/>
    <property type="project" value="TreeGrafter"/>
</dbReference>
<feature type="domain" description="Metallo-beta-lactamase" evidence="2">
    <location>
        <begin position="87"/>
        <end position="138"/>
    </location>
</feature>
<dbReference type="OrthoDB" id="332863at2759"/>
<gene>
    <name evidence="3" type="ORF">D0859_13441</name>
</gene>
<evidence type="ECO:0000313" key="4">
    <source>
        <dbReference type="Proteomes" id="UP000281677"/>
    </source>
</evidence>
<feature type="region of interest" description="Disordered" evidence="1">
    <location>
        <begin position="1"/>
        <end position="55"/>
    </location>
</feature>
<dbReference type="SUPFAM" id="SSF56281">
    <property type="entry name" value="Metallo-hydrolase/oxidoreductase"/>
    <property type="match status" value="1"/>
</dbReference>
<proteinExistence type="predicted"/>
<name>A0A3M7IAE8_HORWE</name>
<dbReference type="GO" id="GO:0070290">
    <property type="term" value="F:N-acylphosphatidylethanolamine-specific phospholipase D activity"/>
    <property type="evidence" value="ECO:0007669"/>
    <property type="project" value="TreeGrafter"/>
</dbReference>
<dbReference type="InterPro" id="IPR001279">
    <property type="entry name" value="Metallo-B-lactamas"/>
</dbReference>
<dbReference type="Pfam" id="PF12706">
    <property type="entry name" value="Lactamase_B_2"/>
    <property type="match status" value="2"/>
</dbReference>
<dbReference type="EMBL" id="QWIT01000558">
    <property type="protein sequence ID" value="RMZ22529.1"/>
    <property type="molecule type" value="Genomic_DNA"/>
</dbReference>
<dbReference type="GO" id="GO:0070292">
    <property type="term" value="P:N-acylphosphatidylethanolamine metabolic process"/>
    <property type="evidence" value="ECO:0007669"/>
    <property type="project" value="TreeGrafter"/>
</dbReference>
<evidence type="ECO:0000259" key="2">
    <source>
        <dbReference type="Pfam" id="PF12706"/>
    </source>
</evidence>
<comment type="caution">
    <text evidence="3">The sequence shown here is derived from an EMBL/GenBank/DDBJ whole genome shotgun (WGS) entry which is preliminary data.</text>
</comment>
<evidence type="ECO:0000313" key="3">
    <source>
        <dbReference type="EMBL" id="RMZ22529.1"/>
    </source>
</evidence>
<dbReference type="Proteomes" id="UP000281677">
    <property type="component" value="Unassembled WGS sequence"/>
</dbReference>
<dbReference type="GO" id="GO:0070291">
    <property type="term" value="P:N-acylethanolamine metabolic process"/>
    <property type="evidence" value="ECO:0007669"/>
    <property type="project" value="TreeGrafter"/>
</dbReference>
<accession>A0A3M7IAE8</accession>
<sequence length="321" mass="35283">MASSITVRPLPPVREQQQQQQGDKTKESNDKEDDQSATKPHHRPGGGGFQNPWNSFKQHSLSEALRLRFGSHPEKNFVPVPQGPDGPKRYTPTPCALAELPEVDVVCISHNHYDHLDYATVQHIYDRQGGKVHFVAGLGNKKWFTQHVGCQEDEHGSGRSINDQGQTLWCSWAIESNGKKLYFAGDTAYKAEDAPAACPAFEEIGESLGPFDLALLPIGLMSPHQWMGSVHATPEQSLQIHKDVKSRLSIGMHWGTVRGGISAHFEDVRDPPRRWQAAAEKEGLWRGGEPQGKPLQTEDTGSGPSEYGGVGLCEVGETVTV</sequence>
<dbReference type="AlphaFoldDB" id="A0A3M7IAE8"/>
<feature type="domain" description="Metallo-beta-lactamase" evidence="2">
    <location>
        <begin position="154"/>
        <end position="254"/>
    </location>
</feature>
<dbReference type="PANTHER" id="PTHR15032:SF4">
    <property type="entry name" value="N-ACYL-PHOSPHATIDYLETHANOLAMINE-HYDROLYZING PHOSPHOLIPASE D"/>
    <property type="match status" value="1"/>
</dbReference>
<protein>
    <recommendedName>
        <fullName evidence="2">Metallo-beta-lactamase domain-containing protein</fullName>
    </recommendedName>
</protein>
<reference evidence="3 4" key="1">
    <citation type="journal article" date="2018" name="BMC Genomics">
        <title>Genomic evidence for intraspecific hybridization in a clonal and extremely halotolerant yeast.</title>
        <authorList>
            <person name="Gostincar C."/>
            <person name="Stajich J.E."/>
            <person name="Zupancic J."/>
            <person name="Zalar P."/>
            <person name="Gunde-Cimerman N."/>
        </authorList>
    </citation>
    <scope>NUCLEOTIDE SEQUENCE [LARGE SCALE GENOMIC DNA]</scope>
    <source>
        <strain evidence="3 4">EXF-120</strain>
    </source>
</reference>
<feature type="region of interest" description="Disordered" evidence="1">
    <location>
        <begin position="281"/>
        <end position="311"/>
    </location>
</feature>
<dbReference type="PANTHER" id="PTHR15032">
    <property type="entry name" value="N-ACYL-PHOSPHATIDYLETHANOLAMINE-HYDROLYZING PHOSPHOLIPASE D"/>
    <property type="match status" value="1"/>
</dbReference>
<dbReference type="InterPro" id="IPR036866">
    <property type="entry name" value="RibonucZ/Hydroxyglut_hydro"/>
</dbReference>
<evidence type="ECO:0000256" key="1">
    <source>
        <dbReference type="SAM" id="MobiDB-lite"/>
    </source>
</evidence>
<organism evidence="3 4">
    <name type="scientific">Hortaea werneckii</name>
    <name type="common">Black yeast</name>
    <name type="synonym">Cladosporium werneckii</name>
    <dbReference type="NCBI Taxonomy" id="91943"/>
    <lineage>
        <taxon>Eukaryota</taxon>
        <taxon>Fungi</taxon>
        <taxon>Dikarya</taxon>
        <taxon>Ascomycota</taxon>
        <taxon>Pezizomycotina</taxon>
        <taxon>Dothideomycetes</taxon>
        <taxon>Dothideomycetidae</taxon>
        <taxon>Mycosphaerellales</taxon>
        <taxon>Teratosphaeriaceae</taxon>
        <taxon>Hortaea</taxon>
    </lineage>
</organism>